<dbReference type="EMBL" id="RCMG01000278">
    <property type="protein sequence ID" value="KAG2857748.1"/>
    <property type="molecule type" value="Genomic_DNA"/>
</dbReference>
<dbReference type="EMBL" id="RCMV01000733">
    <property type="protein sequence ID" value="KAG3213423.1"/>
    <property type="molecule type" value="Genomic_DNA"/>
</dbReference>
<protein>
    <submittedName>
        <fullName evidence="2">Uncharacterized protein</fullName>
    </submittedName>
</protein>
<reference evidence="2" key="1">
    <citation type="submission" date="2018-05" db="EMBL/GenBank/DDBJ databases">
        <title>Effector identification in a new, highly contiguous assembly of the strawberry crown rot pathogen Phytophthora cactorum.</title>
        <authorList>
            <person name="Armitage A.D."/>
            <person name="Nellist C.F."/>
            <person name="Bates H."/>
            <person name="Vickerstaff R.J."/>
            <person name="Harrison R.J."/>
        </authorList>
    </citation>
    <scope>NUCLEOTIDE SEQUENCE</scope>
    <source>
        <strain evidence="1">15-7</strain>
        <strain evidence="2">P421</strain>
    </source>
</reference>
<organism evidence="2 3">
    <name type="scientific">Phytophthora cactorum</name>
    <dbReference type="NCBI Taxonomy" id="29920"/>
    <lineage>
        <taxon>Eukaryota</taxon>
        <taxon>Sar</taxon>
        <taxon>Stramenopiles</taxon>
        <taxon>Oomycota</taxon>
        <taxon>Peronosporomycetes</taxon>
        <taxon>Peronosporales</taxon>
        <taxon>Peronosporaceae</taxon>
        <taxon>Phytophthora</taxon>
    </lineage>
</organism>
<gene>
    <name evidence="1" type="ORF">PC113_g10419</name>
    <name evidence="2" type="ORF">PC129_g15645</name>
</gene>
<dbReference type="Proteomes" id="UP000760860">
    <property type="component" value="Unassembled WGS sequence"/>
</dbReference>
<dbReference type="VEuPathDB" id="FungiDB:PC110_g22934"/>
<accession>A0A8T1HMG7</accession>
<sequence length="214" mass="24338">MLDNQNPGGRYDDKELAEHTKSLRNTADIKLPTLSKKEDYQAWFSEAPFTSGAACWARSRTARKVKAFSALALSLSVDLRTTFKIDSIRDKMEAPPLLSQRITEHFEAGDGVNPNYLRRELMNQQLQSKEAVTKYVQYIDGMGTTKVDHEWIHLCQGITIKTATLSHDDAKDLKRDRMTEDCTEVNDKDLAMCTEVYVNEDTRLCLVEKSGENQ</sequence>
<dbReference type="Proteomes" id="UP000735874">
    <property type="component" value="Unassembled WGS sequence"/>
</dbReference>
<comment type="caution">
    <text evidence="2">The sequence shown here is derived from an EMBL/GenBank/DDBJ whole genome shotgun (WGS) entry which is preliminary data.</text>
</comment>
<evidence type="ECO:0000313" key="2">
    <source>
        <dbReference type="EMBL" id="KAG3213423.1"/>
    </source>
</evidence>
<evidence type="ECO:0000313" key="1">
    <source>
        <dbReference type="EMBL" id="KAG2857748.1"/>
    </source>
</evidence>
<dbReference type="AlphaFoldDB" id="A0A8T1HMG7"/>
<name>A0A8T1HMG7_9STRA</name>
<proteinExistence type="predicted"/>
<evidence type="ECO:0000313" key="3">
    <source>
        <dbReference type="Proteomes" id="UP000760860"/>
    </source>
</evidence>